<evidence type="ECO:0000259" key="2">
    <source>
        <dbReference type="PROSITE" id="PS50846"/>
    </source>
</evidence>
<dbReference type="CDD" id="cd00371">
    <property type="entry name" value="HMA"/>
    <property type="match status" value="1"/>
</dbReference>
<dbReference type="InterPro" id="IPR036163">
    <property type="entry name" value="HMA_dom_sf"/>
</dbReference>
<dbReference type="AlphaFoldDB" id="A0A154I874"/>
<dbReference type="EMBL" id="LVYU01000151">
    <property type="protein sequence ID" value="KZA96788.1"/>
    <property type="molecule type" value="Genomic_DNA"/>
</dbReference>
<accession>A0A154I874</accession>
<dbReference type="SUPFAM" id="SSF55008">
    <property type="entry name" value="HMA, heavy metal-associated domain"/>
    <property type="match status" value="1"/>
</dbReference>
<keyword evidence="1" id="KW-0479">Metal-binding</keyword>
<dbReference type="RefSeq" id="WP_062945179.1">
    <property type="nucleotide sequence ID" value="NZ_CP171844.1"/>
</dbReference>
<reference evidence="3" key="1">
    <citation type="submission" date="2016-03" db="EMBL/GenBank/DDBJ databases">
        <title>Microsymbionts genomes from the relict species Vavilovia formosa.</title>
        <authorList>
            <person name="Chirak E."/>
            <person name="Kimeklis A."/>
            <person name="Kopat V."/>
            <person name="Andronov E."/>
        </authorList>
    </citation>
    <scope>NUCLEOTIDE SEQUENCE [LARGE SCALE GENOMIC DNA]</scope>
    <source>
        <strain evidence="3">Vaf12</strain>
    </source>
</reference>
<dbReference type="Pfam" id="PF00403">
    <property type="entry name" value="HMA"/>
    <property type="match status" value="1"/>
</dbReference>
<organism evidence="3">
    <name type="scientific">Rhizobium leguminosarum</name>
    <dbReference type="NCBI Taxonomy" id="384"/>
    <lineage>
        <taxon>Bacteria</taxon>
        <taxon>Pseudomonadati</taxon>
        <taxon>Pseudomonadota</taxon>
        <taxon>Alphaproteobacteria</taxon>
        <taxon>Hyphomicrobiales</taxon>
        <taxon>Rhizobiaceae</taxon>
        <taxon>Rhizobium/Agrobacterium group</taxon>
        <taxon>Rhizobium</taxon>
    </lineage>
</organism>
<sequence>MYEFEIQNMTCGHCASTVEKAIKTADPEASASIDLAARTAKVETRSDPAAIKTAIEKVGYPSSFKQV</sequence>
<dbReference type="GO" id="GO:0046872">
    <property type="term" value="F:metal ion binding"/>
    <property type="evidence" value="ECO:0007669"/>
    <property type="project" value="UniProtKB-KW"/>
</dbReference>
<dbReference type="PROSITE" id="PS50846">
    <property type="entry name" value="HMA_2"/>
    <property type="match status" value="1"/>
</dbReference>
<name>A0A154I874_RHILE</name>
<dbReference type="InterPro" id="IPR017969">
    <property type="entry name" value="Heavy-metal-associated_CS"/>
</dbReference>
<dbReference type="PROSITE" id="PS01047">
    <property type="entry name" value="HMA_1"/>
    <property type="match status" value="1"/>
</dbReference>
<gene>
    <name evidence="3" type="ORF">A4A59_34325</name>
</gene>
<proteinExistence type="predicted"/>
<dbReference type="InterPro" id="IPR006121">
    <property type="entry name" value="HMA_dom"/>
</dbReference>
<protein>
    <submittedName>
        <fullName evidence="3">Heavy metal-binding protein</fullName>
    </submittedName>
</protein>
<evidence type="ECO:0000256" key="1">
    <source>
        <dbReference type="ARBA" id="ARBA00022723"/>
    </source>
</evidence>
<dbReference type="Gene3D" id="3.30.70.100">
    <property type="match status" value="1"/>
</dbReference>
<comment type="caution">
    <text evidence="3">The sequence shown here is derived from an EMBL/GenBank/DDBJ whole genome shotgun (WGS) entry which is preliminary data.</text>
</comment>
<evidence type="ECO:0000313" key="3">
    <source>
        <dbReference type="EMBL" id="KZA96788.1"/>
    </source>
</evidence>
<feature type="domain" description="HMA" evidence="2">
    <location>
        <begin position="1"/>
        <end position="63"/>
    </location>
</feature>